<evidence type="ECO:0000313" key="16">
    <source>
        <dbReference type="EMBL" id="API60036.1"/>
    </source>
</evidence>
<evidence type="ECO:0000256" key="10">
    <source>
        <dbReference type="ARBA" id="ARBA00025217"/>
    </source>
</evidence>
<dbReference type="InterPro" id="IPR002301">
    <property type="entry name" value="Ile-tRNA-ligase"/>
</dbReference>
<dbReference type="InterPro" id="IPR014729">
    <property type="entry name" value="Rossmann-like_a/b/a_fold"/>
</dbReference>
<comment type="catalytic activity">
    <reaction evidence="11 12">
        <text>tRNA(Ile) + L-isoleucine + ATP = L-isoleucyl-tRNA(Ile) + AMP + diphosphate</text>
        <dbReference type="Rhea" id="RHEA:11060"/>
        <dbReference type="Rhea" id="RHEA-COMP:9666"/>
        <dbReference type="Rhea" id="RHEA-COMP:9695"/>
        <dbReference type="ChEBI" id="CHEBI:30616"/>
        <dbReference type="ChEBI" id="CHEBI:33019"/>
        <dbReference type="ChEBI" id="CHEBI:58045"/>
        <dbReference type="ChEBI" id="CHEBI:78442"/>
        <dbReference type="ChEBI" id="CHEBI:78528"/>
        <dbReference type="ChEBI" id="CHEBI:456215"/>
        <dbReference type="EC" id="6.1.1.5"/>
    </reaction>
</comment>
<name>A0A1L3ZWM3_9SPHN</name>
<keyword evidence="2 12" id="KW-0963">Cytoplasm</keyword>
<dbReference type="GO" id="GO:0004822">
    <property type="term" value="F:isoleucine-tRNA ligase activity"/>
    <property type="evidence" value="ECO:0007669"/>
    <property type="project" value="UniProtKB-UniRule"/>
</dbReference>
<dbReference type="NCBIfam" id="TIGR00392">
    <property type="entry name" value="ileS"/>
    <property type="match status" value="1"/>
</dbReference>
<reference evidence="17" key="1">
    <citation type="submission" date="2016-11" db="EMBL/GenBank/DDBJ databases">
        <title>Complete Genome Sequence of alachlor-degrading Sphingomonas sp. strain JJ-A5.</title>
        <authorList>
            <person name="Lee H."/>
            <person name="Ka J.-O."/>
        </authorList>
    </citation>
    <scope>NUCLEOTIDE SEQUENCE [LARGE SCALE GENOMIC DNA]</scope>
    <source>
        <strain evidence="17">JJ-A5</strain>
    </source>
</reference>
<evidence type="ECO:0000256" key="4">
    <source>
        <dbReference type="ARBA" id="ARBA00022723"/>
    </source>
</evidence>
<evidence type="ECO:0000256" key="3">
    <source>
        <dbReference type="ARBA" id="ARBA00022598"/>
    </source>
</evidence>
<evidence type="ECO:0000256" key="5">
    <source>
        <dbReference type="ARBA" id="ARBA00022741"/>
    </source>
</evidence>
<dbReference type="GO" id="GO:0006428">
    <property type="term" value="P:isoleucyl-tRNA aminoacylation"/>
    <property type="evidence" value="ECO:0007669"/>
    <property type="project" value="UniProtKB-UniRule"/>
</dbReference>
<dbReference type="Gene3D" id="1.10.730.20">
    <property type="match status" value="1"/>
</dbReference>
<evidence type="ECO:0000256" key="7">
    <source>
        <dbReference type="ARBA" id="ARBA00022840"/>
    </source>
</evidence>
<comment type="similarity">
    <text evidence="1 12">Belongs to the class-I aminoacyl-tRNA synthetase family. IleS type 1 subfamily.</text>
</comment>
<feature type="binding site" evidence="12">
    <location>
        <position position="923"/>
    </location>
    <ligand>
        <name>Zn(2+)</name>
        <dbReference type="ChEBI" id="CHEBI:29105"/>
    </ligand>
</feature>
<keyword evidence="7 12" id="KW-0067">ATP-binding</keyword>
<comment type="subunit">
    <text evidence="12">Monomer.</text>
</comment>
<keyword evidence="5 12" id="KW-0547">Nucleotide-binding</keyword>
<protein>
    <recommendedName>
        <fullName evidence="12">Isoleucine--tRNA ligase</fullName>
        <ecNumber evidence="12">6.1.1.5</ecNumber>
    </recommendedName>
    <alternativeName>
        <fullName evidence="12">Isoleucyl-tRNA synthetase</fullName>
        <shortName evidence="12">IleRS</shortName>
    </alternativeName>
</protein>
<dbReference type="GO" id="GO:0002161">
    <property type="term" value="F:aminoacyl-tRNA deacylase activity"/>
    <property type="evidence" value="ECO:0007669"/>
    <property type="project" value="InterPro"/>
</dbReference>
<evidence type="ECO:0000256" key="8">
    <source>
        <dbReference type="ARBA" id="ARBA00022917"/>
    </source>
</evidence>
<feature type="binding site" evidence="12">
    <location>
        <position position="926"/>
    </location>
    <ligand>
        <name>Zn(2+)</name>
        <dbReference type="ChEBI" id="CHEBI:29105"/>
    </ligand>
</feature>
<keyword evidence="3 12" id="KW-0436">Ligase</keyword>
<dbReference type="HAMAP" id="MF_02002">
    <property type="entry name" value="Ile_tRNA_synth_type1"/>
    <property type="match status" value="1"/>
</dbReference>
<dbReference type="InterPro" id="IPR001412">
    <property type="entry name" value="aa-tRNA-synth_I_CS"/>
</dbReference>
<dbReference type="PANTHER" id="PTHR42765:SF1">
    <property type="entry name" value="ISOLEUCINE--TRNA LIGASE, MITOCHONDRIAL"/>
    <property type="match status" value="1"/>
</dbReference>
<dbReference type="Pfam" id="PF00133">
    <property type="entry name" value="tRNA-synt_1"/>
    <property type="match status" value="1"/>
</dbReference>
<dbReference type="STRING" id="1921510.BSL82_12565"/>
<dbReference type="SUPFAM" id="SSF50677">
    <property type="entry name" value="ValRS/IleRS/LeuRS editing domain"/>
    <property type="match status" value="1"/>
</dbReference>
<dbReference type="SUPFAM" id="SSF47323">
    <property type="entry name" value="Anticodon-binding domain of a subclass of class I aminoacyl-tRNA synthetases"/>
    <property type="match status" value="1"/>
</dbReference>
<evidence type="ECO:0000256" key="6">
    <source>
        <dbReference type="ARBA" id="ARBA00022833"/>
    </source>
</evidence>
<keyword evidence="4 12" id="KW-0479">Metal-binding</keyword>
<dbReference type="InterPro" id="IPR050081">
    <property type="entry name" value="Ile-tRNA_ligase"/>
</dbReference>
<evidence type="ECO:0000256" key="2">
    <source>
        <dbReference type="ARBA" id="ARBA00022490"/>
    </source>
</evidence>
<evidence type="ECO:0000259" key="13">
    <source>
        <dbReference type="Pfam" id="PF00133"/>
    </source>
</evidence>
<dbReference type="Pfam" id="PF06827">
    <property type="entry name" value="zf-FPG_IleRS"/>
    <property type="match status" value="1"/>
</dbReference>
<dbReference type="AlphaFoldDB" id="A0A1L3ZWM3"/>
<keyword evidence="6 12" id="KW-0862">Zinc</keyword>
<dbReference type="GO" id="GO:0005829">
    <property type="term" value="C:cytosol"/>
    <property type="evidence" value="ECO:0007669"/>
    <property type="project" value="TreeGrafter"/>
</dbReference>
<evidence type="ECO:0000259" key="14">
    <source>
        <dbReference type="Pfam" id="PF06827"/>
    </source>
</evidence>
<feature type="domain" description="Aminoacyl-tRNA synthetase class Ia" evidence="13">
    <location>
        <begin position="34"/>
        <end position="679"/>
    </location>
</feature>
<feature type="domain" description="Zinc finger FPG/IleRS-type" evidence="14">
    <location>
        <begin position="921"/>
        <end position="945"/>
    </location>
</feature>
<dbReference type="Proteomes" id="UP000182063">
    <property type="component" value="Chromosome"/>
</dbReference>
<evidence type="ECO:0000256" key="9">
    <source>
        <dbReference type="ARBA" id="ARBA00023146"/>
    </source>
</evidence>
<evidence type="ECO:0000256" key="12">
    <source>
        <dbReference type="HAMAP-Rule" id="MF_02002"/>
    </source>
</evidence>
<keyword evidence="8 12" id="KW-0648">Protein biosynthesis</keyword>
<dbReference type="PANTHER" id="PTHR42765">
    <property type="entry name" value="SOLEUCYL-TRNA SYNTHETASE"/>
    <property type="match status" value="1"/>
</dbReference>
<dbReference type="GO" id="GO:0000049">
    <property type="term" value="F:tRNA binding"/>
    <property type="evidence" value="ECO:0007669"/>
    <property type="project" value="InterPro"/>
</dbReference>
<feature type="binding site" evidence="12">
    <location>
        <position position="940"/>
    </location>
    <ligand>
        <name>Zn(2+)</name>
        <dbReference type="ChEBI" id="CHEBI:29105"/>
    </ligand>
</feature>
<dbReference type="Gene3D" id="3.40.50.620">
    <property type="entry name" value="HUPs"/>
    <property type="match status" value="2"/>
</dbReference>
<evidence type="ECO:0000256" key="1">
    <source>
        <dbReference type="ARBA" id="ARBA00006887"/>
    </source>
</evidence>
<dbReference type="Pfam" id="PF08264">
    <property type="entry name" value="Anticodon_1"/>
    <property type="match status" value="1"/>
</dbReference>
<keyword evidence="17" id="KW-1185">Reference proteome</keyword>
<dbReference type="CDD" id="cd07960">
    <property type="entry name" value="Anticodon_Ia_Ile_BEm"/>
    <property type="match status" value="1"/>
</dbReference>
<dbReference type="EC" id="6.1.1.5" evidence="12"/>
<dbReference type="GO" id="GO:0008270">
    <property type="term" value="F:zinc ion binding"/>
    <property type="evidence" value="ECO:0007669"/>
    <property type="project" value="UniProtKB-UniRule"/>
</dbReference>
<dbReference type="InterPro" id="IPR009008">
    <property type="entry name" value="Val/Leu/Ile-tRNA-synth_edit"/>
</dbReference>
<dbReference type="Gene3D" id="1.10.10.830">
    <property type="entry name" value="Ile-tRNA synthetase CP2 domain-like"/>
    <property type="match status" value="1"/>
</dbReference>
<dbReference type="InterPro" id="IPR013155">
    <property type="entry name" value="M/V/L/I-tRNA-synth_anticd-bd"/>
</dbReference>
<comment type="cofactor">
    <cofactor evidence="12">
        <name>Zn(2+)</name>
        <dbReference type="ChEBI" id="CHEBI:29105"/>
    </cofactor>
    <text evidence="12">Binds 1 zinc ion per subunit.</text>
</comment>
<dbReference type="RefSeq" id="WP_072597823.1">
    <property type="nucleotide sequence ID" value="NZ_CP018221.1"/>
</dbReference>
<evidence type="ECO:0000256" key="11">
    <source>
        <dbReference type="ARBA" id="ARBA00048359"/>
    </source>
</evidence>
<sequence length="949" mass="106031">MTDTPEKPDYRNTVFLPKTDFPMKAGLAQKEPAILERWARIGLYDRLRKERAGRERFILHDGPPYANGDIHMGHAMNKVLKDVIVRSQSLMGKDAPYVPGWDCHGLPIEWKVEEAYRAKKLNKDEVDPVQFRAECRAYADKWVGTQREQFQRLGVMGDWANPYLTMTYDAEAVIAGELLKFAESGQLYRGSKPVMWSPVEKTALAEAEVEYEDITSTQIDVAFEIVEAPNAPELVGAYAVIWTTTPWTIPVNQALAYGPDVDYVVLFVEAGIGSYGPNGDRPPLAVGRTILIASELVASFSSRTGTSKVEEKWRGKGSDLAGAIARHPMHERGGFFARPRPFLPGDFVTTDAGTGLVHMAPDHGEDDFTLCKAHGIDPVFAVEPGGFYRADWAWMGGQGSVIAPKLNAPEGPICTDLREAGALLSAGEFRHSYPHSWRSKAKVIFRCTPQWFIGMDRPLDQSAQGERSLRSTALTAIDDTRWVPERSKNRILSMVEGRPDWVISRQRAWGVPIALYVNRKTGNYLRDPAVNARILDAFRQGGADAWFTADHQALLGPGHDAADYEVVNDILDVWFDSGSTHAFVVEARYGEGVRASLYLEGSDQHRGWFQSSLLESCGTRGRAPYDAVLTHGFALDGHGRKMSKSLGNVVDPLKVMGESGADILRMWVASTDYFDDVRIGKEVLAGTTDAYRKLRNTFRYLLGALDGFTDAERLGVNEMPELERYMLHLLAELDTELRDAANGFEFNRYIRAITDFANNDLSAFFFDIRKDSLYCDAPSSQTRRAYRTVLDTLFHALVRWASPILCFTAEEVWQTRFPDDEGSVHLLEWPEIGDWTDEALDEKWSSLRDLRKIATLAIEPFRRDKTLGSSLEAEVSIALPAVSGDVLGGVDFAELFITATARIEQSADDGEHVAIRRTTRHKCGRCWRHLPEVGQDGDLCQRCDEVVNG</sequence>
<comment type="domain">
    <text evidence="12">IleRS has two distinct active sites: one for aminoacylation and one for editing. The misactivated valine is translocated from the active site to the editing site, which sterically excludes the correctly activated isoleucine. The single editing site contains two valyl binding pockets, one specific for each substrate (Val-AMP or Val-tRNA(Ile)).</text>
</comment>
<feature type="binding site" evidence="12">
    <location>
        <position position="943"/>
    </location>
    <ligand>
        <name>Zn(2+)</name>
        <dbReference type="ChEBI" id="CHEBI:29105"/>
    </ligand>
</feature>
<dbReference type="GO" id="GO:0005524">
    <property type="term" value="F:ATP binding"/>
    <property type="evidence" value="ECO:0007669"/>
    <property type="project" value="UniProtKB-UniRule"/>
</dbReference>
<dbReference type="Gene3D" id="3.90.740.10">
    <property type="entry name" value="Valyl/Leucyl/Isoleucyl-tRNA synthetase, editing domain"/>
    <property type="match status" value="1"/>
</dbReference>
<keyword evidence="9 12" id="KW-0030">Aminoacyl-tRNA synthetase</keyword>
<proteinExistence type="inferred from homology"/>
<accession>A0A1L3ZWM3</accession>
<gene>
    <name evidence="12" type="primary">ileS</name>
    <name evidence="16" type="ORF">BSL82_12565</name>
</gene>
<dbReference type="PROSITE" id="PS00178">
    <property type="entry name" value="AA_TRNA_LIGASE_I"/>
    <property type="match status" value="1"/>
</dbReference>
<comment type="subcellular location">
    <subcellularLocation>
        <location evidence="12">Cytoplasm</location>
    </subcellularLocation>
</comment>
<dbReference type="FunFam" id="3.40.50.620:FF:000042">
    <property type="entry name" value="Isoleucine--tRNA ligase"/>
    <property type="match status" value="1"/>
</dbReference>
<dbReference type="InterPro" id="IPR009080">
    <property type="entry name" value="tRNAsynth_Ia_anticodon-bd"/>
</dbReference>
<feature type="short sequence motif" description="'KMSKS' region" evidence="12">
    <location>
        <begin position="641"/>
        <end position="645"/>
    </location>
</feature>
<dbReference type="InterPro" id="IPR033708">
    <property type="entry name" value="Anticodon_Ile_BEm"/>
</dbReference>
<evidence type="ECO:0000259" key="15">
    <source>
        <dbReference type="Pfam" id="PF08264"/>
    </source>
</evidence>
<dbReference type="EMBL" id="CP018221">
    <property type="protein sequence ID" value="API60036.1"/>
    <property type="molecule type" value="Genomic_DNA"/>
</dbReference>
<dbReference type="SUPFAM" id="SSF52374">
    <property type="entry name" value="Nucleotidylyl transferase"/>
    <property type="match status" value="1"/>
</dbReference>
<feature type="binding site" evidence="12">
    <location>
        <position position="600"/>
    </location>
    <ligand>
        <name>L-isoleucyl-5'-AMP</name>
        <dbReference type="ChEBI" id="CHEBI:178002"/>
    </ligand>
</feature>
<dbReference type="InterPro" id="IPR002300">
    <property type="entry name" value="aa-tRNA-synth_Ia"/>
</dbReference>
<organism evidence="16 17">
    <name type="scientific">Tardibacter chloracetimidivorans</name>
    <dbReference type="NCBI Taxonomy" id="1921510"/>
    <lineage>
        <taxon>Bacteria</taxon>
        <taxon>Pseudomonadati</taxon>
        <taxon>Pseudomonadota</taxon>
        <taxon>Alphaproteobacteria</taxon>
        <taxon>Sphingomonadales</taxon>
        <taxon>Sphingomonadaceae</taxon>
        <taxon>Tardibacter</taxon>
    </lineage>
</organism>
<dbReference type="PRINTS" id="PR00984">
    <property type="entry name" value="TRNASYNTHILE"/>
</dbReference>
<feature type="short sequence motif" description="'HIGH' region" evidence="12">
    <location>
        <begin position="64"/>
        <end position="74"/>
    </location>
</feature>
<dbReference type="InterPro" id="IPR010663">
    <property type="entry name" value="Znf_FPG/IleRS"/>
</dbReference>
<feature type="domain" description="Methionyl/Valyl/Leucyl/Isoleucyl-tRNA synthetase anticodon-binding" evidence="15">
    <location>
        <begin position="723"/>
        <end position="876"/>
    </location>
</feature>
<dbReference type="KEGG" id="sphj:BSL82_12565"/>
<dbReference type="OrthoDB" id="9810365at2"/>
<dbReference type="InterPro" id="IPR023585">
    <property type="entry name" value="Ile-tRNA-ligase_type1"/>
</dbReference>
<evidence type="ECO:0000313" key="17">
    <source>
        <dbReference type="Proteomes" id="UP000182063"/>
    </source>
</evidence>
<comment type="function">
    <text evidence="10 12">Catalyzes the attachment of isoleucine to tRNA(Ile). As IleRS can inadvertently accommodate and process structurally similar amino acids such as valine, to avoid such errors it has two additional distinct tRNA(Ile)-dependent editing activities. One activity is designated as 'pretransfer' editing and involves the hydrolysis of activated Val-AMP. The other activity is designated 'posttransfer' editing and involves deacylation of mischarged Val-tRNA(Ile).</text>
</comment>
<feature type="binding site" evidence="12">
    <location>
        <position position="644"/>
    </location>
    <ligand>
        <name>ATP</name>
        <dbReference type="ChEBI" id="CHEBI:30616"/>
    </ligand>
</feature>